<keyword evidence="6" id="KW-1185">Reference proteome</keyword>
<keyword evidence="2" id="KW-0539">Nucleus</keyword>
<comment type="subcellular location">
    <subcellularLocation>
        <location evidence="2">Nucleus</location>
    </subcellularLocation>
</comment>
<keyword evidence="2" id="KW-0508">mRNA splicing</keyword>
<dbReference type="InterPro" id="IPR024933">
    <property type="entry name" value="TFP11"/>
</dbReference>
<accession>A0AAF0F1S7</accession>
<dbReference type="GeneID" id="85225457"/>
<dbReference type="GO" id="GO:0000390">
    <property type="term" value="P:spliceosomal complex disassembly"/>
    <property type="evidence" value="ECO:0007669"/>
    <property type="project" value="InterPro"/>
</dbReference>
<feature type="region of interest" description="Disordered" evidence="3">
    <location>
        <begin position="1"/>
        <end position="137"/>
    </location>
</feature>
<keyword evidence="2" id="KW-0507">mRNA processing</keyword>
<gene>
    <name evidence="5" type="ORF">MJAP1_001808</name>
</gene>
<evidence type="ECO:0000313" key="6">
    <source>
        <dbReference type="Proteomes" id="UP001217754"/>
    </source>
</evidence>
<dbReference type="SMART" id="SM00443">
    <property type="entry name" value="G_patch"/>
    <property type="match status" value="1"/>
</dbReference>
<name>A0AAF0F1S7_9BASI</name>
<dbReference type="PIRSF" id="PIRSF017706">
    <property type="entry name" value="TFIP11"/>
    <property type="match status" value="1"/>
</dbReference>
<dbReference type="GO" id="GO:0003676">
    <property type="term" value="F:nucleic acid binding"/>
    <property type="evidence" value="ECO:0007669"/>
    <property type="project" value="InterPro"/>
</dbReference>
<organism evidence="5 6">
    <name type="scientific">Malassezia japonica</name>
    <dbReference type="NCBI Taxonomy" id="223818"/>
    <lineage>
        <taxon>Eukaryota</taxon>
        <taxon>Fungi</taxon>
        <taxon>Dikarya</taxon>
        <taxon>Basidiomycota</taxon>
        <taxon>Ustilaginomycotina</taxon>
        <taxon>Malasseziomycetes</taxon>
        <taxon>Malasseziales</taxon>
        <taxon>Malasseziaceae</taxon>
        <taxon>Malassezia</taxon>
    </lineage>
</organism>
<evidence type="ECO:0000256" key="2">
    <source>
        <dbReference type="PIRNR" id="PIRNR017706"/>
    </source>
</evidence>
<feature type="compositionally biased region" description="Basic and acidic residues" evidence="3">
    <location>
        <begin position="176"/>
        <end position="191"/>
    </location>
</feature>
<feature type="compositionally biased region" description="Low complexity" evidence="3">
    <location>
        <begin position="91"/>
        <end position="104"/>
    </location>
</feature>
<feature type="region of interest" description="Disordered" evidence="3">
    <location>
        <begin position="169"/>
        <end position="218"/>
    </location>
</feature>
<evidence type="ECO:0000256" key="1">
    <source>
        <dbReference type="ARBA" id="ARBA00010900"/>
    </source>
</evidence>
<dbReference type="Proteomes" id="UP001217754">
    <property type="component" value="Chromosome 2"/>
</dbReference>
<dbReference type="RefSeq" id="XP_060121741.1">
    <property type="nucleotide sequence ID" value="XM_060265758.1"/>
</dbReference>
<dbReference type="PANTHER" id="PTHR23329">
    <property type="entry name" value="TUFTELIN-INTERACTING PROTEIN 11-RELATED"/>
    <property type="match status" value="1"/>
</dbReference>
<feature type="compositionally biased region" description="Low complexity" evidence="3">
    <location>
        <begin position="113"/>
        <end position="124"/>
    </location>
</feature>
<keyword evidence="2" id="KW-0747">Spliceosome</keyword>
<dbReference type="PANTHER" id="PTHR23329:SF1">
    <property type="entry name" value="TUFTELIN-INTERACTING PROTEIN 11"/>
    <property type="match status" value="1"/>
</dbReference>
<dbReference type="AlphaFoldDB" id="A0AAF0F1S7"/>
<proteinExistence type="inferred from homology"/>
<dbReference type="Pfam" id="PF01585">
    <property type="entry name" value="G-patch"/>
    <property type="match status" value="1"/>
</dbReference>
<feature type="domain" description="G-patch" evidence="4">
    <location>
        <begin position="140"/>
        <end position="177"/>
    </location>
</feature>
<dbReference type="InterPro" id="IPR022783">
    <property type="entry name" value="GCFC_dom"/>
</dbReference>
<protein>
    <recommendedName>
        <fullName evidence="4">G-patch domain-containing protein</fullName>
    </recommendedName>
</protein>
<dbReference type="GO" id="GO:0071008">
    <property type="term" value="C:U2-type post-mRNA release spliceosomal complex"/>
    <property type="evidence" value="ECO:0007669"/>
    <property type="project" value="TreeGrafter"/>
</dbReference>
<sequence length="778" mass="85074">MARRTSGFLDEGSDSGDDVPSSGDERQPRRAPGFVPASKEAAGFVPASKKAPSFVSAGQAPNKDSDEAHDGASDGEAHDGASDDDAPVSFARRSLGAGLGAKLAATREREQKAAAPTPTDPAVPLSRTSGSGGFDPSAYLRQMGWTGGGLGKGGEGMVNPIEVQLRPNRAGVAFGGRREMTKQERTEERRRTGAPASSDDEAQDEPAHVKSSAWKKKAKQKKPSVVYRTYEEIVADAAAHGATGPVLDASGREFESVSAALAQHAVPTSESAQLPELRHNLRLLCDSSRDSLQKLARDGAAHLDRARWLQRDAEEASRRVERLAEEKGVLVSILDAVTQLSKAAQTAAALDDLAPYVDRLLAAQTPAMAALGLDEAVAGAMVPALRRELADWDPLAAPHQCAARIAQWLPILTAPKPGVMTPFESVLWNVWMPKIRYAFTAEWDAADPAPAIALVEAWKDILPLFLLENILEQLVIPKLQRAVREWTPRRSRVGLHVLLLPWLPLCERRLDTVLAEARQQWRSALTAWRVADGIPAELVYWKPVFPSKDWEALLLDKVVPALSKALRTQFVVNPASQDMSVLEKVLPWHAVLRESVMSRLLEVEFGTPFLRTLHQWLTQPDVRLDEVAAWYAFWRSWLPSEIVALPGMATVLMRALRLMNQAVDLGAERTRLPMPDTTPIPRAEVKEARKAPQAPPPTLEDVAFRTLVDEHARQRDLFILPQNKLEPRTGLALLRAAANIDGKHGVSFYIDDDVLFVAERDEYVPVSLTALLDRAAAS</sequence>
<reference evidence="5" key="1">
    <citation type="submission" date="2023-03" db="EMBL/GenBank/DDBJ databases">
        <title>Mating type loci evolution in Malassezia.</title>
        <authorList>
            <person name="Coelho M.A."/>
        </authorList>
    </citation>
    <scope>NUCLEOTIDE SEQUENCE</scope>
    <source>
        <strain evidence="5">CBS 9431</strain>
    </source>
</reference>
<dbReference type="Pfam" id="PF07842">
    <property type="entry name" value="GCFC"/>
    <property type="match status" value="1"/>
</dbReference>
<evidence type="ECO:0000259" key="4">
    <source>
        <dbReference type="PROSITE" id="PS50174"/>
    </source>
</evidence>
<dbReference type="PROSITE" id="PS50174">
    <property type="entry name" value="G_PATCH"/>
    <property type="match status" value="1"/>
</dbReference>
<evidence type="ECO:0000313" key="5">
    <source>
        <dbReference type="EMBL" id="WFD38844.1"/>
    </source>
</evidence>
<dbReference type="EMBL" id="CP119959">
    <property type="protein sequence ID" value="WFD38844.1"/>
    <property type="molecule type" value="Genomic_DNA"/>
</dbReference>
<evidence type="ECO:0000256" key="3">
    <source>
        <dbReference type="SAM" id="MobiDB-lite"/>
    </source>
</evidence>
<feature type="compositionally biased region" description="Basic and acidic residues" evidence="3">
    <location>
        <begin position="63"/>
        <end position="81"/>
    </location>
</feature>
<dbReference type="InterPro" id="IPR045211">
    <property type="entry name" value="TFP11/STIP/Ntr1"/>
</dbReference>
<comment type="similarity">
    <text evidence="1 2">Belongs to the TFP11/STIP family.</text>
</comment>
<dbReference type="InterPro" id="IPR000467">
    <property type="entry name" value="G_patch_dom"/>
</dbReference>